<dbReference type="Pfam" id="PF00668">
    <property type="entry name" value="Condensation"/>
    <property type="match status" value="1"/>
</dbReference>
<dbReference type="PANTHER" id="PTHR45527:SF1">
    <property type="entry name" value="FATTY ACID SYNTHASE"/>
    <property type="match status" value="1"/>
</dbReference>
<accession>A0ABP6L9C9</accession>
<keyword evidence="4" id="KW-1185">Reference proteome</keyword>
<organism evidence="3 4">
    <name type="scientific">Gordonia defluvii</name>
    <dbReference type="NCBI Taxonomy" id="283718"/>
    <lineage>
        <taxon>Bacteria</taxon>
        <taxon>Bacillati</taxon>
        <taxon>Actinomycetota</taxon>
        <taxon>Actinomycetes</taxon>
        <taxon>Mycobacteriales</taxon>
        <taxon>Gordoniaceae</taxon>
        <taxon>Gordonia</taxon>
    </lineage>
</organism>
<dbReference type="PANTHER" id="PTHR45527">
    <property type="entry name" value="NONRIBOSOMAL PEPTIDE SYNTHETASE"/>
    <property type="match status" value="1"/>
</dbReference>
<feature type="region of interest" description="Disordered" evidence="1">
    <location>
        <begin position="208"/>
        <end position="227"/>
    </location>
</feature>
<feature type="domain" description="Condensation" evidence="2">
    <location>
        <begin position="53"/>
        <end position="452"/>
    </location>
</feature>
<sequence>MTDTRAARKELLRRRRDQHRSPSGHPTAAEWAAESRRVGTQLPPSGQLGVPERRMWRIHQLDPDSVSHNITLALTVAGTSAERLIAGIESVVARAEVLGSVIIVDDETPRRAGVEIGGRWAEPGRVWVLGGEPLGAGCSPAQTASALARTPFDLTREAPVRARVFPADADHQVAVVLSFHHLAVDDTSWPLLLGSILTGEWRVDMAGGDSPVRRHSTGEQDRATSDDVRTALAVEHARATWAAGGVRFPFSGELPATTAEQSWLAPLHEAPGRQLRRDLDSVDLAAFTSFASIVGGTGNAALVVLIALTVTAVTGAADHVLLVPADNRQPGQRPDRVGYCGNIIPIRFTFDPAATVGQTMRAGLAATYAAMSYADVDFGSILTALRNSGGRFPVVEVLGSVRSAPTRGIPVADGMSVEYRSVSAGIVPYPLMLAVELAGATRAHLEVDYQTATGEVLAEHAAAIVATLLRRIPAAPDDPLAIVLAQAKATAAGAQ</sequence>
<dbReference type="Proteomes" id="UP001501035">
    <property type="component" value="Unassembled WGS sequence"/>
</dbReference>
<reference evidence="4" key="1">
    <citation type="journal article" date="2019" name="Int. J. Syst. Evol. Microbiol.">
        <title>The Global Catalogue of Microorganisms (GCM) 10K type strain sequencing project: providing services to taxonomists for standard genome sequencing and annotation.</title>
        <authorList>
            <consortium name="The Broad Institute Genomics Platform"/>
            <consortium name="The Broad Institute Genome Sequencing Center for Infectious Disease"/>
            <person name="Wu L."/>
            <person name="Ma J."/>
        </authorList>
    </citation>
    <scope>NUCLEOTIDE SEQUENCE [LARGE SCALE GENOMIC DNA]</scope>
    <source>
        <strain evidence="4">JCM 14234</strain>
    </source>
</reference>
<feature type="region of interest" description="Disordered" evidence="1">
    <location>
        <begin position="1"/>
        <end position="51"/>
    </location>
</feature>
<dbReference type="SUPFAM" id="SSF52777">
    <property type="entry name" value="CoA-dependent acyltransferases"/>
    <property type="match status" value="2"/>
</dbReference>
<dbReference type="RefSeq" id="WP_290713622.1">
    <property type="nucleotide sequence ID" value="NZ_BAAAVS010000023.1"/>
</dbReference>
<dbReference type="Gene3D" id="3.30.559.30">
    <property type="entry name" value="Nonribosomal peptide synthetase, condensation domain"/>
    <property type="match status" value="1"/>
</dbReference>
<dbReference type="InterPro" id="IPR023213">
    <property type="entry name" value="CAT-like_dom_sf"/>
</dbReference>
<comment type="caution">
    <text evidence="3">The sequence shown here is derived from an EMBL/GenBank/DDBJ whole genome shotgun (WGS) entry which is preliminary data.</text>
</comment>
<evidence type="ECO:0000313" key="3">
    <source>
        <dbReference type="EMBL" id="GAA3036627.1"/>
    </source>
</evidence>
<evidence type="ECO:0000313" key="4">
    <source>
        <dbReference type="Proteomes" id="UP001501035"/>
    </source>
</evidence>
<feature type="compositionally biased region" description="Basic and acidic residues" evidence="1">
    <location>
        <begin position="1"/>
        <end position="10"/>
    </location>
</feature>
<name>A0ABP6L9C9_9ACTN</name>
<dbReference type="Gene3D" id="3.30.559.10">
    <property type="entry name" value="Chloramphenicol acetyltransferase-like domain"/>
    <property type="match status" value="1"/>
</dbReference>
<evidence type="ECO:0000256" key="1">
    <source>
        <dbReference type="SAM" id="MobiDB-lite"/>
    </source>
</evidence>
<dbReference type="InterPro" id="IPR001242">
    <property type="entry name" value="Condensation_dom"/>
</dbReference>
<feature type="compositionally biased region" description="Basic and acidic residues" evidence="1">
    <location>
        <begin position="216"/>
        <end position="227"/>
    </location>
</feature>
<gene>
    <name evidence="3" type="ORF">GCM10010528_16640</name>
</gene>
<proteinExistence type="predicted"/>
<evidence type="ECO:0000259" key="2">
    <source>
        <dbReference type="Pfam" id="PF00668"/>
    </source>
</evidence>
<dbReference type="EMBL" id="BAAAVS010000023">
    <property type="protein sequence ID" value="GAA3036627.1"/>
    <property type="molecule type" value="Genomic_DNA"/>
</dbReference>
<protein>
    <recommendedName>
        <fullName evidence="2">Condensation domain-containing protein</fullName>
    </recommendedName>
</protein>